<organism evidence="2 3">
    <name type="scientific">Paenibacillus antarcticus</name>
    <dbReference type="NCBI Taxonomy" id="253703"/>
    <lineage>
        <taxon>Bacteria</taxon>
        <taxon>Bacillati</taxon>
        <taxon>Bacillota</taxon>
        <taxon>Bacilli</taxon>
        <taxon>Bacillales</taxon>
        <taxon>Paenibacillaceae</taxon>
        <taxon>Paenibacillus</taxon>
    </lineage>
</organism>
<dbReference type="AlphaFoldDB" id="A0A168MXY8"/>
<comment type="caution">
    <text evidence="2">The sequence shown here is derived from an EMBL/GenBank/DDBJ whole genome shotgun (WGS) entry which is preliminary data.</text>
</comment>
<sequence length="102" mass="11230">MTLLLILGMGIITFLFRFTPLLIRKKSEPRQKESRLLDNLPLAVLSALIIPGIFQVDAETPRVGFVAGIVAVVMLLVKKVPLYGVIVISVLAAVIVKLIYLF</sequence>
<dbReference type="Proteomes" id="UP000077355">
    <property type="component" value="Unassembled WGS sequence"/>
</dbReference>
<evidence type="ECO:0000256" key="1">
    <source>
        <dbReference type="SAM" id="Phobius"/>
    </source>
</evidence>
<evidence type="ECO:0000313" key="2">
    <source>
        <dbReference type="EMBL" id="OAB45174.1"/>
    </source>
</evidence>
<dbReference type="InterPro" id="IPR008407">
    <property type="entry name" value="Brnchd-chn_aa_trnsp_AzlD"/>
</dbReference>
<dbReference type="RefSeq" id="WP_068650689.1">
    <property type="nucleotide sequence ID" value="NZ_CP043611.1"/>
</dbReference>
<evidence type="ECO:0000313" key="3">
    <source>
        <dbReference type="Proteomes" id="UP000077355"/>
    </source>
</evidence>
<feature type="transmembrane region" description="Helical" evidence="1">
    <location>
        <begin position="60"/>
        <end position="77"/>
    </location>
</feature>
<feature type="transmembrane region" description="Helical" evidence="1">
    <location>
        <begin position="6"/>
        <end position="24"/>
    </location>
</feature>
<dbReference type="Pfam" id="PF05437">
    <property type="entry name" value="AzlD"/>
    <property type="match status" value="1"/>
</dbReference>
<keyword evidence="1" id="KW-0812">Transmembrane</keyword>
<keyword evidence="1" id="KW-0472">Membrane</keyword>
<evidence type="ECO:0008006" key="4">
    <source>
        <dbReference type="Google" id="ProtNLM"/>
    </source>
</evidence>
<keyword evidence="1" id="KW-1133">Transmembrane helix</keyword>
<feature type="transmembrane region" description="Helical" evidence="1">
    <location>
        <begin position="36"/>
        <end position="54"/>
    </location>
</feature>
<keyword evidence="3" id="KW-1185">Reference proteome</keyword>
<reference evidence="2 3" key="1">
    <citation type="submission" date="2016-03" db="EMBL/GenBank/DDBJ databases">
        <title>Draft genome sequence of Paenibacillus antarcticus CECT 5836.</title>
        <authorList>
            <person name="Shin S.-K."/>
            <person name="Yi H."/>
        </authorList>
    </citation>
    <scope>NUCLEOTIDE SEQUENCE [LARGE SCALE GENOMIC DNA]</scope>
    <source>
        <strain evidence="2 3">CECT 5836</strain>
    </source>
</reference>
<gene>
    <name evidence="2" type="ORF">PBAT_14655</name>
</gene>
<protein>
    <recommendedName>
        <fullName evidence="4">Branched-chain amino acid transporter AzlD</fullName>
    </recommendedName>
</protein>
<feature type="transmembrane region" description="Helical" evidence="1">
    <location>
        <begin position="82"/>
        <end position="101"/>
    </location>
</feature>
<dbReference type="EMBL" id="LVJI01000018">
    <property type="protein sequence ID" value="OAB45174.1"/>
    <property type="molecule type" value="Genomic_DNA"/>
</dbReference>
<proteinExistence type="predicted"/>
<dbReference type="OrthoDB" id="2629251at2"/>
<name>A0A168MXY8_9BACL</name>
<accession>A0A168MXY8</accession>